<reference evidence="1 2" key="1">
    <citation type="submission" date="2020-08" db="EMBL/GenBank/DDBJ databases">
        <title>Sequencing the genomes of 1000 actinobacteria strains.</title>
        <authorList>
            <person name="Klenk H.-P."/>
        </authorList>
    </citation>
    <scope>NUCLEOTIDE SEQUENCE [LARGE SCALE GENOMIC DNA]</scope>
    <source>
        <strain evidence="1 2">DSM 45859</strain>
    </source>
</reference>
<evidence type="ECO:0000313" key="1">
    <source>
        <dbReference type="EMBL" id="MBB4682604.1"/>
    </source>
</evidence>
<proteinExistence type="predicted"/>
<dbReference type="AlphaFoldDB" id="A0A840INF2"/>
<dbReference type="EMBL" id="JACHMG010000001">
    <property type="protein sequence ID" value="MBB4682604.1"/>
    <property type="molecule type" value="Genomic_DNA"/>
</dbReference>
<evidence type="ECO:0000313" key="2">
    <source>
        <dbReference type="Proteomes" id="UP000581769"/>
    </source>
</evidence>
<gene>
    <name evidence="1" type="ORF">BJY18_000089</name>
</gene>
<sequence>MTVDAVAWMRRRDVSVYAGDIGDAHPGSTRRWRCRCTSSGWPASACH</sequence>
<name>A0A840INF2_9PSEU</name>
<dbReference type="Proteomes" id="UP000581769">
    <property type="component" value="Unassembled WGS sequence"/>
</dbReference>
<protein>
    <submittedName>
        <fullName evidence="1">Uncharacterized protein</fullName>
    </submittedName>
</protein>
<accession>A0A840INF2</accession>
<comment type="caution">
    <text evidence="1">The sequence shown here is derived from an EMBL/GenBank/DDBJ whole genome shotgun (WGS) entry which is preliminary data.</text>
</comment>
<organism evidence="1 2">
    <name type="scientific">Amycolatopsis jiangsuensis</name>
    <dbReference type="NCBI Taxonomy" id="1181879"/>
    <lineage>
        <taxon>Bacteria</taxon>
        <taxon>Bacillati</taxon>
        <taxon>Actinomycetota</taxon>
        <taxon>Actinomycetes</taxon>
        <taxon>Pseudonocardiales</taxon>
        <taxon>Pseudonocardiaceae</taxon>
        <taxon>Amycolatopsis</taxon>
    </lineage>
</organism>
<keyword evidence="2" id="KW-1185">Reference proteome</keyword>